<dbReference type="RefSeq" id="WP_154482591.1">
    <property type="nucleotide sequence ID" value="NZ_VUNF01000030.1"/>
</dbReference>
<protein>
    <recommendedName>
        <fullName evidence="3">Toxin-antitoxin system protein</fullName>
    </recommendedName>
</protein>
<comment type="caution">
    <text evidence="1">The sequence shown here is derived from an EMBL/GenBank/DDBJ whole genome shotgun (WGS) entry which is preliminary data.</text>
</comment>
<sequence>MSTVSVTPSKRKIIDLKDDTFKTLSIMAIQKGTNLKNYIEDILNGIAEDYEDAKLYAKLRKEQPEGLIRSNKEEQEDFEKWLGV</sequence>
<organism evidence="1 2">
    <name type="scientific">Segatella copri</name>
    <dbReference type="NCBI Taxonomy" id="165179"/>
    <lineage>
        <taxon>Bacteria</taxon>
        <taxon>Pseudomonadati</taxon>
        <taxon>Bacteroidota</taxon>
        <taxon>Bacteroidia</taxon>
        <taxon>Bacteroidales</taxon>
        <taxon>Prevotellaceae</taxon>
        <taxon>Segatella</taxon>
    </lineage>
</organism>
<reference evidence="1 2" key="1">
    <citation type="submission" date="2019-08" db="EMBL/GenBank/DDBJ databases">
        <title>In-depth cultivation of the pig gut microbiome towards novel bacterial diversity and tailored functional studies.</title>
        <authorList>
            <person name="Wylensek D."/>
            <person name="Hitch T.C.A."/>
            <person name="Clavel T."/>
        </authorList>
    </citation>
    <scope>NUCLEOTIDE SEQUENCE [LARGE SCALE GENOMIC DNA]</scope>
    <source>
        <strain evidence="1 2">LKV-178-WT-2C</strain>
    </source>
</reference>
<proteinExistence type="predicted"/>
<accession>A0A6I2U1M4</accession>
<dbReference type="EMBL" id="VUNF01000030">
    <property type="protein sequence ID" value="MST78468.1"/>
    <property type="molecule type" value="Genomic_DNA"/>
</dbReference>
<evidence type="ECO:0008006" key="3">
    <source>
        <dbReference type="Google" id="ProtNLM"/>
    </source>
</evidence>
<evidence type="ECO:0000313" key="1">
    <source>
        <dbReference type="EMBL" id="MST78468.1"/>
    </source>
</evidence>
<dbReference type="Proteomes" id="UP000450161">
    <property type="component" value="Unassembled WGS sequence"/>
</dbReference>
<evidence type="ECO:0000313" key="2">
    <source>
        <dbReference type="Proteomes" id="UP000450161"/>
    </source>
</evidence>
<name>A0A6I2U1M4_9BACT</name>
<gene>
    <name evidence="1" type="ORF">FYJ72_12555</name>
</gene>
<dbReference type="AlphaFoldDB" id="A0A6I2U1M4"/>